<comment type="caution">
    <text evidence="5">The sequence shown here is derived from an EMBL/GenBank/DDBJ whole genome shotgun (WGS) entry which is preliminary data.</text>
</comment>
<proteinExistence type="inferred from homology"/>
<protein>
    <recommendedName>
        <fullName evidence="4">Caspase family p20 domain-containing protein</fullName>
    </recommendedName>
</protein>
<dbReference type="AlphaFoldDB" id="A0A069PGD1"/>
<evidence type="ECO:0000313" key="5">
    <source>
        <dbReference type="EMBL" id="KDR39738.1"/>
    </source>
</evidence>
<dbReference type="GO" id="GO:0004197">
    <property type="term" value="F:cysteine-type endopeptidase activity"/>
    <property type="evidence" value="ECO:0007669"/>
    <property type="project" value="InterPro"/>
</dbReference>
<dbReference type="PANTHER" id="PTHR22576:SF37">
    <property type="entry name" value="MUCOSA-ASSOCIATED LYMPHOID TISSUE LYMPHOMA TRANSLOCATION PROTEIN 1"/>
    <property type="match status" value="1"/>
</dbReference>
<dbReference type="RefSeq" id="WP_035928234.1">
    <property type="nucleotide sequence ID" value="NZ_CADFFX010000036.1"/>
</dbReference>
<dbReference type="GO" id="GO:0006508">
    <property type="term" value="P:proteolysis"/>
    <property type="evidence" value="ECO:0007669"/>
    <property type="project" value="InterPro"/>
</dbReference>
<dbReference type="EMBL" id="JFHC01000053">
    <property type="protein sequence ID" value="KDR39738.1"/>
    <property type="molecule type" value="Genomic_DNA"/>
</dbReference>
<evidence type="ECO:0000259" key="4">
    <source>
        <dbReference type="PROSITE" id="PS50208"/>
    </source>
</evidence>
<dbReference type="STRING" id="60547.GCA_000751215_01560"/>
<feature type="region of interest" description="Disordered" evidence="2">
    <location>
        <begin position="338"/>
        <end position="392"/>
    </location>
</feature>
<comment type="similarity">
    <text evidence="1">Belongs to the peptidase C14A family.</text>
</comment>
<keyword evidence="3" id="KW-0732">Signal</keyword>
<feature type="signal peptide" evidence="3">
    <location>
        <begin position="1"/>
        <end position="21"/>
    </location>
</feature>
<feature type="domain" description="Caspase family p20" evidence="4">
    <location>
        <begin position="42"/>
        <end position="120"/>
    </location>
</feature>
<feature type="compositionally biased region" description="Low complexity" evidence="2">
    <location>
        <begin position="374"/>
        <end position="392"/>
    </location>
</feature>
<gene>
    <name evidence="5" type="ORF">BG61_30590</name>
</gene>
<feature type="chain" id="PRO_5007372232" description="Caspase family p20 domain-containing protein" evidence="3">
    <location>
        <begin position="22"/>
        <end position="636"/>
    </location>
</feature>
<accession>A0A069PGD1</accession>
<dbReference type="InterPro" id="IPR016187">
    <property type="entry name" value="CTDL_fold"/>
</dbReference>
<dbReference type="InterPro" id="IPR011600">
    <property type="entry name" value="Pept_C14_caspase"/>
</dbReference>
<evidence type="ECO:0000256" key="1">
    <source>
        <dbReference type="ARBA" id="ARBA00010134"/>
    </source>
</evidence>
<dbReference type="InterPro" id="IPR052039">
    <property type="entry name" value="Caspase-related_regulators"/>
</dbReference>
<name>A0A069PGD1_9BURK</name>
<evidence type="ECO:0000313" key="6">
    <source>
        <dbReference type="Proteomes" id="UP000027466"/>
    </source>
</evidence>
<dbReference type="Gene3D" id="3.40.50.1460">
    <property type="match status" value="1"/>
</dbReference>
<feature type="compositionally biased region" description="Low complexity" evidence="2">
    <location>
        <begin position="338"/>
        <end position="366"/>
    </location>
</feature>
<dbReference type="PROSITE" id="PS50208">
    <property type="entry name" value="CASPASE_P20"/>
    <property type="match status" value="1"/>
</dbReference>
<dbReference type="SUPFAM" id="SSF56436">
    <property type="entry name" value="C-type lectin-like"/>
    <property type="match status" value="1"/>
</dbReference>
<organism evidence="5 6">
    <name type="scientific">Caballeronia glathei</name>
    <dbReference type="NCBI Taxonomy" id="60547"/>
    <lineage>
        <taxon>Bacteria</taxon>
        <taxon>Pseudomonadati</taxon>
        <taxon>Pseudomonadota</taxon>
        <taxon>Betaproteobacteria</taxon>
        <taxon>Burkholderiales</taxon>
        <taxon>Burkholderiaceae</taxon>
        <taxon>Caballeronia</taxon>
    </lineage>
</organism>
<dbReference type="InterPro" id="IPR015917">
    <property type="entry name" value="Pept_C14A"/>
</dbReference>
<dbReference type="InterPro" id="IPR001309">
    <property type="entry name" value="Pept_C14_p20"/>
</dbReference>
<dbReference type="InterPro" id="IPR029030">
    <property type="entry name" value="Caspase-like_dom_sf"/>
</dbReference>
<dbReference type="Proteomes" id="UP000027466">
    <property type="component" value="Unassembled WGS sequence"/>
</dbReference>
<dbReference type="SMART" id="SM00115">
    <property type="entry name" value="CASc"/>
    <property type="match status" value="1"/>
</dbReference>
<dbReference type="Pfam" id="PF03781">
    <property type="entry name" value="FGE-sulfatase"/>
    <property type="match status" value="1"/>
</dbReference>
<evidence type="ECO:0000256" key="3">
    <source>
        <dbReference type="SAM" id="SignalP"/>
    </source>
</evidence>
<dbReference type="SUPFAM" id="SSF52129">
    <property type="entry name" value="Caspase-like"/>
    <property type="match status" value="1"/>
</dbReference>
<dbReference type="PANTHER" id="PTHR22576">
    <property type="entry name" value="MUCOSA ASSOCIATED LYMPHOID TISSUE LYMPHOMA TRANSLOCATION PROTEIN 1/PARACASPASE"/>
    <property type="match status" value="1"/>
</dbReference>
<dbReference type="InterPro" id="IPR042095">
    <property type="entry name" value="SUMF_sf"/>
</dbReference>
<sequence length="636" mass="67091">MWRKLLIVCIFGAIGVDCAQAASAAAAAAPTVERTVTAPPGPRRIALVIGNAEYGTHPLANPVRDARQMSATLASLGFEVTSYANASAPQMAQAIADFRRRLAAGGVGVFYFAGHGLQAGGDTMLVPVDADSGSPARLVTKGVALQSVLDAMSKERPNRINLVILDTCLNNPFEPVAARAPDLPADTLVAYATAPGTLADDGERQGVYTAALVTAMAAGPRDATAMFRSVASAVGRETKQRQVPWIASSLAGPFSFGAVPRDASAKTRVAGIDAASQTGTLTRGILPKDSSEQYELTFWDSIKDSNYASDYEAYLKAYPNGRFAALARARIDRLRAAAPKTEAPAARTAPAVTAPAEKARPVQQAPTPAPAPAPRQTEAAKSAPAASPAPATAAKGAAGAEIKDCPNCPILIPIAAGTFTMGSNSDDPAEKPPHRVSIGQPFAIGKYEVTLDQWNACADGGACTRIPADGNPAGNTPMRNVSWDDAQVYVKWLSKTAGKAYRLPSEAEWEYAARGGTSTPYWWGDQMRKGNANCKECGDPWKAEGPATVGSFAPNPYGLYDMNGSVWEWVTDCWHSSYKNAPADGRAWDDPSCSVRVIRGGSWRDGGAYMQSATRFKYSASVRQSQNGFRVARDMP</sequence>
<evidence type="ECO:0000256" key="2">
    <source>
        <dbReference type="SAM" id="MobiDB-lite"/>
    </source>
</evidence>
<reference evidence="5 6" key="1">
    <citation type="submission" date="2014-03" db="EMBL/GenBank/DDBJ databases">
        <title>Draft Genome Sequences of Four Burkholderia Strains.</title>
        <authorList>
            <person name="Liu X.Y."/>
            <person name="Li C.X."/>
            <person name="Xu J.H."/>
        </authorList>
    </citation>
    <scope>NUCLEOTIDE SEQUENCE [LARGE SCALE GENOMIC DNA]</scope>
    <source>
        <strain evidence="5 6">DSM 50014</strain>
    </source>
</reference>
<dbReference type="Pfam" id="PF00656">
    <property type="entry name" value="Peptidase_C14"/>
    <property type="match status" value="1"/>
</dbReference>
<keyword evidence="6" id="KW-1185">Reference proteome</keyword>
<dbReference type="Gene3D" id="3.90.1580.10">
    <property type="entry name" value="paralog of FGE (formylglycine-generating enzyme)"/>
    <property type="match status" value="1"/>
</dbReference>
<dbReference type="InterPro" id="IPR005532">
    <property type="entry name" value="SUMF_dom"/>
</dbReference>